<dbReference type="RefSeq" id="XP_066923406.1">
    <property type="nucleotide sequence ID" value="XM_067067305.1"/>
</dbReference>
<keyword evidence="4" id="KW-1185">Reference proteome</keyword>
<dbReference type="Pfam" id="PF02759">
    <property type="entry name" value="RUN"/>
    <property type="match status" value="1"/>
</dbReference>
<proteinExistence type="predicted"/>
<dbReference type="SMART" id="SM00593">
    <property type="entry name" value="RUN"/>
    <property type="match status" value="1"/>
</dbReference>
<dbReference type="SUPFAM" id="SSF140741">
    <property type="entry name" value="RUN domain-like"/>
    <property type="match status" value="1"/>
</dbReference>
<dbReference type="PROSITE" id="PS50826">
    <property type="entry name" value="RUN"/>
    <property type="match status" value="1"/>
</dbReference>
<organism evidence="3 4">
    <name type="scientific">Clytia hemisphaerica</name>
    <dbReference type="NCBI Taxonomy" id="252671"/>
    <lineage>
        <taxon>Eukaryota</taxon>
        <taxon>Metazoa</taxon>
        <taxon>Cnidaria</taxon>
        <taxon>Hydrozoa</taxon>
        <taxon>Hydroidolina</taxon>
        <taxon>Leptothecata</taxon>
        <taxon>Obeliida</taxon>
        <taxon>Clytiidae</taxon>
        <taxon>Clytia</taxon>
    </lineage>
</organism>
<evidence type="ECO:0000313" key="3">
    <source>
        <dbReference type="EnsemblMetazoa" id="CLYHEMP003049.1"/>
    </source>
</evidence>
<feature type="region of interest" description="Disordered" evidence="1">
    <location>
        <begin position="177"/>
        <end position="226"/>
    </location>
</feature>
<dbReference type="OrthoDB" id="10068328at2759"/>
<dbReference type="Proteomes" id="UP000594262">
    <property type="component" value="Unplaced"/>
</dbReference>
<evidence type="ECO:0000313" key="4">
    <source>
        <dbReference type="Proteomes" id="UP000594262"/>
    </source>
</evidence>
<dbReference type="InterPro" id="IPR047343">
    <property type="entry name" value="RUSC1_2"/>
</dbReference>
<dbReference type="CDD" id="cd17683">
    <property type="entry name" value="RUN_RUNDC1"/>
    <property type="match status" value="1"/>
</dbReference>
<feature type="compositionally biased region" description="Acidic residues" evidence="1">
    <location>
        <begin position="211"/>
        <end position="223"/>
    </location>
</feature>
<feature type="compositionally biased region" description="Low complexity" evidence="1">
    <location>
        <begin position="286"/>
        <end position="304"/>
    </location>
</feature>
<name>A0A7M5UV19_9CNID</name>
<dbReference type="InterPro" id="IPR004012">
    <property type="entry name" value="Run_dom"/>
</dbReference>
<dbReference type="Gene3D" id="1.20.58.900">
    <property type="match status" value="1"/>
</dbReference>
<dbReference type="InterPro" id="IPR037213">
    <property type="entry name" value="Run_dom_sf"/>
</dbReference>
<evidence type="ECO:0000259" key="2">
    <source>
        <dbReference type="PROSITE" id="PS50826"/>
    </source>
</evidence>
<dbReference type="AlphaFoldDB" id="A0A7M5UV19"/>
<dbReference type="PANTHER" id="PTHR15591:SF19">
    <property type="entry name" value="RUN DOMAIN-CONTAINING PROTEIN 1 ISOFORM X1"/>
    <property type="match status" value="1"/>
</dbReference>
<dbReference type="Pfam" id="PF26030">
    <property type="entry name" value="RUNDC1"/>
    <property type="match status" value="1"/>
</dbReference>
<sequence>MAYQEFMYDEAFNFKSDQDIHQLKQQAHYEEYHQIGDSDQRLPPLGACSNEVISETPQPPPESLDIGKFLNLQDQYEQLNSSLFALTSHFAQVQFRLKQIINGPKDNHEKLMEELEEFAFAGCPDVSAPEEGKSCTSCTSHQAIKHYKERILEEEHRERRLDHHLKEMIANLEVCQKQTEERKDSPMKVSKQKGYHRLSNQLERSTKLDISDDEEVEDDEYYDATDGKTDDIKKYIDKTMAKLINPRQAKQSIISQVNKQIQDMEKFVNFLSIYDSSTEAETDTPSPSHSSRSISSSKNTSSSSGKPANTQCSADGIPAPHTLRTSDEKRKRIHEASVSIMKKGLALLQIFAISQFGCSAKHFQEHMMRKRETATVSSTGHLKPLGQMKGSIDHIIAVHAKLVEVGGLHPDSEDELNLPISSADKRASWSRSKSRSRTESMTSASVMSNSAAFKSIESSLQEELIRTVRGDFAVALKELMQHGLFESFTTKALSTKALVGCMSNKTSQGHGMHIWELFDRFYNMKHGRQFSKQPSMMLSEAFAMDVGCTQQTPKQSLLTVLHRIKTTHETRKRSFDAMLKALISAGLNRGRLAQWIRLVIRMPEFADKHYERWSYVVRSGFDEVLTSLEKLSSLTFFLPEDLAIRHLLKNTNEFGDA</sequence>
<accession>A0A7M5UV19</accession>
<dbReference type="GeneID" id="136810712"/>
<reference evidence="3" key="1">
    <citation type="submission" date="2021-01" db="UniProtKB">
        <authorList>
            <consortium name="EnsemblMetazoa"/>
        </authorList>
    </citation>
    <scope>IDENTIFICATION</scope>
</reference>
<dbReference type="EnsemblMetazoa" id="CLYHEMT003049.1">
    <property type="protein sequence ID" value="CLYHEMP003049.1"/>
    <property type="gene ID" value="CLYHEMG003049"/>
</dbReference>
<dbReference type="InterPro" id="IPR058732">
    <property type="entry name" value="RUNDC1_M"/>
</dbReference>
<protein>
    <recommendedName>
        <fullName evidence="2">RUN domain-containing protein</fullName>
    </recommendedName>
</protein>
<feature type="domain" description="RUN" evidence="2">
    <location>
        <begin position="463"/>
        <end position="643"/>
    </location>
</feature>
<evidence type="ECO:0000256" key="1">
    <source>
        <dbReference type="SAM" id="MobiDB-lite"/>
    </source>
</evidence>
<feature type="region of interest" description="Disordered" evidence="1">
    <location>
        <begin position="278"/>
        <end position="330"/>
    </location>
</feature>
<dbReference type="PANTHER" id="PTHR15591">
    <property type="entry name" value="RUN AND SH3 DOMAIN CONTAINING"/>
    <property type="match status" value="1"/>
</dbReference>